<keyword evidence="1" id="KW-0812">Transmembrane</keyword>
<gene>
    <name evidence="2" type="ORF">ACFFSY_28545</name>
</gene>
<reference evidence="2 3" key="1">
    <citation type="submission" date="2024-09" db="EMBL/GenBank/DDBJ databases">
        <authorList>
            <person name="Sun Q."/>
            <person name="Mori K."/>
        </authorList>
    </citation>
    <scope>NUCLEOTIDE SEQUENCE [LARGE SCALE GENOMIC DNA]</scope>
    <source>
        <strain evidence="2 3">TISTR 2452</strain>
    </source>
</reference>
<accession>A0ABV5KXF0</accession>
<protein>
    <recommendedName>
        <fullName evidence="4">Helix-turn-helix domain-containing protein</fullName>
    </recommendedName>
</protein>
<keyword evidence="1" id="KW-1133">Transmembrane helix</keyword>
<keyword evidence="3" id="KW-1185">Reference proteome</keyword>
<proteinExistence type="predicted"/>
<dbReference type="EMBL" id="JBHMDO010000047">
    <property type="protein sequence ID" value="MFB9329909.1"/>
    <property type="molecule type" value="Genomic_DNA"/>
</dbReference>
<keyword evidence="1" id="KW-0472">Membrane</keyword>
<evidence type="ECO:0000313" key="3">
    <source>
        <dbReference type="Proteomes" id="UP001589747"/>
    </source>
</evidence>
<evidence type="ECO:0000256" key="1">
    <source>
        <dbReference type="SAM" id="Phobius"/>
    </source>
</evidence>
<organism evidence="2 3">
    <name type="scientific">Paenibacillus aurantiacus</name>
    <dbReference type="NCBI Taxonomy" id="1936118"/>
    <lineage>
        <taxon>Bacteria</taxon>
        <taxon>Bacillati</taxon>
        <taxon>Bacillota</taxon>
        <taxon>Bacilli</taxon>
        <taxon>Bacillales</taxon>
        <taxon>Paenibacillaceae</taxon>
        <taxon>Paenibacillus</taxon>
    </lineage>
</organism>
<dbReference type="PROSITE" id="PS51257">
    <property type="entry name" value="PROKAR_LIPOPROTEIN"/>
    <property type="match status" value="1"/>
</dbReference>
<sequence>MFTSRFTFVIASFIVGLSFIVGCFVLRTGESPLVQTSGGEKAVMTLGEAAAALNMTEAQVKQIISEEEQDLASDRMKLPYFNLNNDLFFSRAGLRAWIEAAAGERRHYTVKAID</sequence>
<name>A0ABV5KXF0_9BACL</name>
<evidence type="ECO:0000313" key="2">
    <source>
        <dbReference type="EMBL" id="MFB9329909.1"/>
    </source>
</evidence>
<feature type="transmembrane region" description="Helical" evidence="1">
    <location>
        <begin position="6"/>
        <end position="26"/>
    </location>
</feature>
<dbReference type="Proteomes" id="UP001589747">
    <property type="component" value="Unassembled WGS sequence"/>
</dbReference>
<dbReference type="RefSeq" id="WP_377500605.1">
    <property type="nucleotide sequence ID" value="NZ_JBHMDO010000047.1"/>
</dbReference>
<evidence type="ECO:0008006" key="4">
    <source>
        <dbReference type="Google" id="ProtNLM"/>
    </source>
</evidence>
<comment type="caution">
    <text evidence="2">The sequence shown here is derived from an EMBL/GenBank/DDBJ whole genome shotgun (WGS) entry which is preliminary data.</text>
</comment>